<dbReference type="GO" id="GO:0005737">
    <property type="term" value="C:cytoplasm"/>
    <property type="evidence" value="ECO:0007669"/>
    <property type="project" value="UniProtKB-SubCell"/>
</dbReference>
<dbReference type="GO" id="GO:0005634">
    <property type="term" value="C:nucleus"/>
    <property type="evidence" value="ECO:0007669"/>
    <property type="project" value="TreeGrafter"/>
</dbReference>
<dbReference type="SMART" id="SM00668">
    <property type="entry name" value="CTLH"/>
    <property type="match status" value="1"/>
</dbReference>
<sequence>MSNKFNSEGALLFEQPFVKVPYESYRKVFRTSQKYIEREFGAVQSTAKEMAQQSKLTADTQELSQSVDNMITRVEGLKRKLSALYETSGLPTEEVMRERFKHISTLESFTSRDDPGFNRWSDTRIDRWLVDWSLRNGKEQTARMIAEDRNIEKLVDIDLFSDIHRIEDALRRHSCTEALAWCSENKATLRKAKNTLEFDLRLQEFIELARADKKLEAKAYSSKHLVAWKDTHLPQIMQASTLLCISESKAFGAYKRLYSPARWESLVQSFRLSVYSLNALPSEPLLHLVLYGGLAALKLPVCYSDVSPEPQGTVMSARNPDCPICDTNGLGTLAKEVPWSHHGNSTIVCSLSGAIMDADNPPMAFPNGYVYSRRALEEMAMKTDPNSGQKGIVECPRTKLTCDFSELRKVFVS</sequence>
<accession>A0A286U6L5</accession>
<dbReference type="STRING" id="2282107.A0A286U6L5"/>
<dbReference type="EMBL" id="NBII01000010">
    <property type="protein sequence ID" value="PAV15169.1"/>
    <property type="molecule type" value="Genomic_DNA"/>
</dbReference>
<dbReference type="PROSITE" id="PS51867">
    <property type="entry name" value="ZF_RING_GID"/>
    <property type="match status" value="1"/>
</dbReference>
<dbReference type="OrthoDB" id="1933455at2759"/>
<evidence type="ECO:0000256" key="1">
    <source>
        <dbReference type="ARBA" id="ARBA00004496"/>
    </source>
</evidence>
<keyword evidence="11" id="KW-1185">Reference proteome</keyword>
<evidence type="ECO:0000256" key="7">
    <source>
        <dbReference type="PROSITE-ProRule" id="PRU01215"/>
    </source>
</evidence>
<evidence type="ECO:0000259" key="8">
    <source>
        <dbReference type="PROSITE" id="PS50897"/>
    </source>
</evidence>
<evidence type="ECO:0000313" key="10">
    <source>
        <dbReference type="EMBL" id="PAV15169.1"/>
    </source>
</evidence>
<feature type="zinc finger region" description="RING-Gid-type" evidence="7">
    <location>
        <begin position="322"/>
        <end position="398"/>
    </location>
</feature>
<evidence type="ECO:0000256" key="4">
    <source>
        <dbReference type="ARBA" id="ARBA00022723"/>
    </source>
</evidence>
<reference evidence="10 11" key="1">
    <citation type="journal article" date="2017" name="Mol. Ecol.">
        <title>Comparative and population genomic landscape of Phellinus noxius: A hypervariable fungus causing root rot in trees.</title>
        <authorList>
            <person name="Chung C.L."/>
            <person name="Lee T.J."/>
            <person name="Akiba M."/>
            <person name="Lee H.H."/>
            <person name="Kuo T.H."/>
            <person name="Liu D."/>
            <person name="Ke H.M."/>
            <person name="Yokoi T."/>
            <person name="Roa M.B."/>
            <person name="Lu M.J."/>
            <person name="Chang Y.Y."/>
            <person name="Ann P.J."/>
            <person name="Tsai J.N."/>
            <person name="Chen C.Y."/>
            <person name="Tzean S.S."/>
            <person name="Ota Y."/>
            <person name="Hattori T."/>
            <person name="Sahashi N."/>
            <person name="Liou R.F."/>
            <person name="Kikuchi T."/>
            <person name="Tsai I.J."/>
        </authorList>
    </citation>
    <scope>NUCLEOTIDE SEQUENCE [LARGE SCALE GENOMIC DNA]</scope>
    <source>
        <strain evidence="10 11">FFPRI411160</strain>
    </source>
</reference>
<dbReference type="AlphaFoldDB" id="A0A286U6L5"/>
<dbReference type="PANTHER" id="PTHR12170:SF2">
    <property type="entry name" value="E3 UBIQUITIN-PROTEIN TRANSFERASE MAEA"/>
    <property type="match status" value="1"/>
</dbReference>
<evidence type="ECO:0000313" key="11">
    <source>
        <dbReference type="Proteomes" id="UP000217199"/>
    </source>
</evidence>
<dbReference type="Pfam" id="PF10607">
    <property type="entry name" value="CTLH"/>
    <property type="match status" value="1"/>
</dbReference>
<feature type="domain" description="RING-Gid-type" evidence="9">
    <location>
        <begin position="322"/>
        <end position="398"/>
    </location>
</feature>
<dbReference type="GO" id="GO:0034657">
    <property type="term" value="C:GID complex"/>
    <property type="evidence" value="ECO:0007669"/>
    <property type="project" value="TreeGrafter"/>
</dbReference>
<dbReference type="CDD" id="cd16659">
    <property type="entry name" value="RING-Ubox_Emp"/>
    <property type="match status" value="1"/>
</dbReference>
<dbReference type="InterPro" id="IPR024964">
    <property type="entry name" value="CTLH/CRA"/>
</dbReference>
<comment type="subcellular location">
    <subcellularLocation>
        <location evidence="1">Cytoplasm</location>
    </subcellularLocation>
</comment>
<evidence type="ECO:0000256" key="6">
    <source>
        <dbReference type="ARBA" id="ARBA00022833"/>
    </source>
</evidence>
<dbReference type="InterPro" id="IPR045098">
    <property type="entry name" value="Fyv10_fam"/>
</dbReference>
<keyword evidence="5 7" id="KW-0863">Zinc-finger</keyword>
<proteinExistence type="inferred from homology"/>
<name>A0A286U6L5_9AGAM</name>
<organism evidence="10 11">
    <name type="scientific">Pyrrhoderma noxium</name>
    <dbReference type="NCBI Taxonomy" id="2282107"/>
    <lineage>
        <taxon>Eukaryota</taxon>
        <taxon>Fungi</taxon>
        <taxon>Dikarya</taxon>
        <taxon>Basidiomycota</taxon>
        <taxon>Agaricomycotina</taxon>
        <taxon>Agaricomycetes</taxon>
        <taxon>Hymenochaetales</taxon>
        <taxon>Hymenochaetaceae</taxon>
        <taxon>Pyrrhoderma</taxon>
    </lineage>
</organism>
<dbReference type="InterPro" id="IPR006595">
    <property type="entry name" value="CTLH_C"/>
</dbReference>
<keyword evidence="4" id="KW-0479">Metal-binding</keyword>
<dbReference type="PANTHER" id="PTHR12170">
    <property type="entry name" value="MACROPHAGE ERYTHROBLAST ATTACHER-RELATED"/>
    <property type="match status" value="1"/>
</dbReference>
<keyword evidence="3" id="KW-0963">Cytoplasm</keyword>
<gene>
    <name evidence="10" type="ORF">PNOK_0893000</name>
</gene>
<evidence type="ECO:0000259" key="9">
    <source>
        <dbReference type="PROSITE" id="PS51867"/>
    </source>
</evidence>
<dbReference type="FunCoup" id="A0A286U6L5">
    <property type="interactions" value="431"/>
</dbReference>
<evidence type="ECO:0000256" key="2">
    <source>
        <dbReference type="ARBA" id="ARBA00010615"/>
    </source>
</evidence>
<dbReference type="GO" id="GO:0043161">
    <property type="term" value="P:proteasome-mediated ubiquitin-dependent protein catabolic process"/>
    <property type="evidence" value="ECO:0007669"/>
    <property type="project" value="InterPro"/>
</dbReference>
<keyword evidence="6" id="KW-0862">Zinc</keyword>
<evidence type="ECO:0000256" key="3">
    <source>
        <dbReference type="ARBA" id="ARBA00022490"/>
    </source>
</evidence>
<dbReference type="GO" id="GO:0061630">
    <property type="term" value="F:ubiquitin protein ligase activity"/>
    <property type="evidence" value="ECO:0007669"/>
    <property type="project" value="InterPro"/>
</dbReference>
<protein>
    <submittedName>
        <fullName evidence="10">Macrophage erythroblast attacher</fullName>
    </submittedName>
</protein>
<comment type="similarity">
    <text evidence="2">Belongs to the FYV10 family.</text>
</comment>
<comment type="caution">
    <text evidence="10">The sequence shown here is derived from an EMBL/GenBank/DDBJ whole genome shotgun (WGS) entry which is preliminary data.</text>
</comment>
<dbReference type="InParanoid" id="A0A286U6L5"/>
<dbReference type="InterPro" id="IPR044063">
    <property type="entry name" value="ZF_RING_GID"/>
</dbReference>
<dbReference type="PROSITE" id="PS50897">
    <property type="entry name" value="CTLH"/>
    <property type="match status" value="1"/>
</dbReference>
<evidence type="ECO:0000256" key="5">
    <source>
        <dbReference type="ARBA" id="ARBA00022771"/>
    </source>
</evidence>
<feature type="domain" description="CTLH" evidence="8">
    <location>
        <begin position="160"/>
        <end position="216"/>
    </location>
</feature>
<dbReference type="GO" id="GO:0008270">
    <property type="term" value="F:zinc ion binding"/>
    <property type="evidence" value="ECO:0007669"/>
    <property type="project" value="UniProtKB-KW"/>
</dbReference>
<dbReference type="Proteomes" id="UP000217199">
    <property type="component" value="Unassembled WGS sequence"/>
</dbReference>